<evidence type="ECO:0000256" key="1">
    <source>
        <dbReference type="SAM" id="MobiDB-lite"/>
    </source>
</evidence>
<feature type="region of interest" description="Disordered" evidence="1">
    <location>
        <begin position="36"/>
        <end position="59"/>
    </location>
</feature>
<name>A0ABR2B4J6_9ROSI</name>
<protein>
    <submittedName>
        <fullName evidence="2">Uncharacterized protein</fullName>
    </submittedName>
</protein>
<accession>A0ABR2B4J6</accession>
<keyword evidence="3" id="KW-1185">Reference proteome</keyword>
<dbReference type="EMBL" id="JBBPBM010000185">
    <property type="protein sequence ID" value="KAK8501530.1"/>
    <property type="molecule type" value="Genomic_DNA"/>
</dbReference>
<gene>
    <name evidence="2" type="ORF">V6N12_057861</name>
</gene>
<organism evidence="2 3">
    <name type="scientific">Hibiscus sabdariffa</name>
    <name type="common">roselle</name>
    <dbReference type="NCBI Taxonomy" id="183260"/>
    <lineage>
        <taxon>Eukaryota</taxon>
        <taxon>Viridiplantae</taxon>
        <taxon>Streptophyta</taxon>
        <taxon>Embryophyta</taxon>
        <taxon>Tracheophyta</taxon>
        <taxon>Spermatophyta</taxon>
        <taxon>Magnoliopsida</taxon>
        <taxon>eudicotyledons</taxon>
        <taxon>Gunneridae</taxon>
        <taxon>Pentapetalae</taxon>
        <taxon>rosids</taxon>
        <taxon>malvids</taxon>
        <taxon>Malvales</taxon>
        <taxon>Malvaceae</taxon>
        <taxon>Malvoideae</taxon>
        <taxon>Hibiscus</taxon>
    </lineage>
</organism>
<proteinExistence type="predicted"/>
<feature type="compositionally biased region" description="Basic and acidic residues" evidence="1">
    <location>
        <begin position="36"/>
        <end position="46"/>
    </location>
</feature>
<evidence type="ECO:0000313" key="2">
    <source>
        <dbReference type="EMBL" id="KAK8501530.1"/>
    </source>
</evidence>
<evidence type="ECO:0000313" key="3">
    <source>
        <dbReference type="Proteomes" id="UP001472677"/>
    </source>
</evidence>
<comment type="caution">
    <text evidence="2">The sequence shown here is derived from an EMBL/GenBank/DDBJ whole genome shotgun (WGS) entry which is preliminary data.</text>
</comment>
<dbReference type="Proteomes" id="UP001472677">
    <property type="component" value="Unassembled WGS sequence"/>
</dbReference>
<reference evidence="2 3" key="1">
    <citation type="journal article" date="2024" name="G3 (Bethesda)">
        <title>Genome assembly of Hibiscus sabdariffa L. provides insights into metabolisms of medicinal natural products.</title>
        <authorList>
            <person name="Kim T."/>
        </authorList>
    </citation>
    <scope>NUCLEOTIDE SEQUENCE [LARGE SCALE GENOMIC DNA]</scope>
    <source>
        <strain evidence="2">TK-2024</strain>
        <tissue evidence="2">Old leaves</tissue>
    </source>
</reference>
<sequence length="92" mass="10013">MDASIEDRYGARCSVRSWLMPECRTNMPAVAKAQEQLRDSGDDKEGPLPLHMPKPRSVKRGPEVLKGAVRAGIETAVATTTTIITPMNSDGF</sequence>